<sequence length="107" mass="12838">LLFCLYFTYFWILPKPLSFSSLHSLESLIFFRWQSYFKVLFLFLTNSFDFPQRLLLCNVLIRGLIGFRSSLFKSFSRVVFTLAFQTFPFGKFLGSKPRFPHFTIFFL</sequence>
<feature type="non-terminal residue" evidence="1">
    <location>
        <position position="1"/>
    </location>
</feature>
<gene>
    <name evidence="1" type="ORF">PanWU01x14_122230</name>
</gene>
<name>A0A2P5CUL1_PARAD</name>
<organism evidence="1 2">
    <name type="scientific">Parasponia andersonii</name>
    <name type="common">Sponia andersonii</name>
    <dbReference type="NCBI Taxonomy" id="3476"/>
    <lineage>
        <taxon>Eukaryota</taxon>
        <taxon>Viridiplantae</taxon>
        <taxon>Streptophyta</taxon>
        <taxon>Embryophyta</taxon>
        <taxon>Tracheophyta</taxon>
        <taxon>Spermatophyta</taxon>
        <taxon>Magnoliopsida</taxon>
        <taxon>eudicotyledons</taxon>
        <taxon>Gunneridae</taxon>
        <taxon>Pentapetalae</taxon>
        <taxon>rosids</taxon>
        <taxon>fabids</taxon>
        <taxon>Rosales</taxon>
        <taxon>Cannabaceae</taxon>
        <taxon>Parasponia</taxon>
    </lineage>
</organism>
<dbReference type="EMBL" id="JXTB01000093">
    <property type="protein sequence ID" value="PON64748.1"/>
    <property type="molecule type" value="Genomic_DNA"/>
</dbReference>
<evidence type="ECO:0000313" key="2">
    <source>
        <dbReference type="Proteomes" id="UP000237105"/>
    </source>
</evidence>
<proteinExistence type="predicted"/>
<comment type="caution">
    <text evidence="1">The sequence shown here is derived from an EMBL/GenBank/DDBJ whole genome shotgun (WGS) entry which is preliminary data.</text>
</comment>
<dbReference type="Proteomes" id="UP000237105">
    <property type="component" value="Unassembled WGS sequence"/>
</dbReference>
<keyword evidence="2" id="KW-1185">Reference proteome</keyword>
<reference evidence="2" key="1">
    <citation type="submission" date="2016-06" db="EMBL/GenBank/DDBJ databases">
        <title>Parallel loss of symbiosis genes in relatives of nitrogen-fixing non-legume Parasponia.</title>
        <authorList>
            <person name="Van Velzen R."/>
            <person name="Holmer R."/>
            <person name="Bu F."/>
            <person name="Rutten L."/>
            <person name="Van Zeijl A."/>
            <person name="Liu W."/>
            <person name="Santuari L."/>
            <person name="Cao Q."/>
            <person name="Sharma T."/>
            <person name="Shen D."/>
            <person name="Roswanjaya Y."/>
            <person name="Wardhani T."/>
            <person name="Kalhor M.S."/>
            <person name="Jansen J."/>
            <person name="Van den Hoogen J."/>
            <person name="Gungor B."/>
            <person name="Hartog M."/>
            <person name="Hontelez J."/>
            <person name="Verver J."/>
            <person name="Yang W.-C."/>
            <person name="Schijlen E."/>
            <person name="Repin R."/>
            <person name="Schilthuizen M."/>
            <person name="Schranz E."/>
            <person name="Heidstra R."/>
            <person name="Miyata K."/>
            <person name="Fedorova E."/>
            <person name="Kohlen W."/>
            <person name="Bisseling T."/>
            <person name="Smit S."/>
            <person name="Geurts R."/>
        </authorList>
    </citation>
    <scope>NUCLEOTIDE SEQUENCE [LARGE SCALE GENOMIC DNA]</scope>
    <source>
        <strain evidence="2">cv. WU1-14</strain>
    </source>
</reference>
<dbReference type="AlphaFoldDB" id="A0A2P5CUL1"/>
<evidence type="ECO:0000313" key="1">
    <source>
        <dbReference type="EMBL" id="PON64748.1"/>
    </source>
</evidence>
<accession>A0A2P5CUL1</accession>
<protein>
    <submittedName>
        <fullName evidence="1">Uncharacterized protein</fullName>
    </submittedName>
</protein>